<name>M7N7A5_9BACT</name>
<evidence type="ECO:0000256" key="1">
    <source>
        <dbReference type="ARBA" id="ARBA00022737"/>
    </source>
</evidence>
<proteinExistence type="predicted"/>
<dbReference type="PANTHER" id="PTHR44186:SF1">
    <property type="entry name" value="BARDET-BIEDL SYNDROME 4 PROTEIN"/>
    <property type="match status" value="1"/>
</dbReference>
<dbReference type="Pfam" id="PF13432">
    <property type="entry name" value="TPR_16"/>
    <property type="match status" value="2"/>
</dbReference>
<dbReference type="Proteomes" id="UP000011910">
    <property type="component" value="Unassembled WGS sequence"/>
</dbReference>
<keyword evidence="2 3" id="KW-0802">TPR repeat</keyword>
<dbReference type="Gene3D" id="1.25.40.10">
    <property type="entry name" value="Tetratricopeptide repeat domain"/>
    <property type="match status" value="2"/>
</dbReference>
<dbReference type="STRING" id="1279009.ADICEAN_00398"/>
<evidence type="ECO:0000256" key="2">
    <source>
        <dbReference type="ARBA" id="ARBA00022803"/>
    </source>
</evidence>
<evidence type="ECO:0000256" key="3">
    <source>
        <dbReference type="PROSITE-ProRule" id="PRU00339"/>
    </source>
</evidence>
<organism evidence="4 5">
    <name type="scientific">Cesiribacter andamanensis AMV16</name>
    <dbReference type="NCBI Taxonomy" id="1279009"/>
    <lineage>
        <taxon>Bacteria</taxon>
        <taxon>Pseudomonadati</taxon>
        <taxon>Bacteroidota</taxon>
        <taxon>Cytophagia</taxon>
        <taxon>Cytophagales</taxon>
        <taxon>Cesiribacteraceae</taxon>
        <taxon>Cesiribacter</taxon>
    </lineage>
</organism>
<keyword evidence="5" id="KW-1185">Reference proteome</keyword>
<dbReference type="AlphaFoldDB" id="M7N7A5"/>
<gene>
    <name evidence="4" type="ORF">ADICEAN_00398</name>
</gene>
<dbReference type="eggNOG" id="COG0457">
    <property type="taxonomic scope" value="Bacteria"/>
</dbReference>
<feature type="repeat" description="TPR" evidence="3">
    <location>
        <begin position="127"/>
        <end position="160"/>
    </location>
</feature>
<dbReference type="SMART" id="SM00028">
    <property type="entry name" value="TPR"/>
    <property type="match status" value="7"/>
</dbReference>
<sequence length="373" mass="42648">MNKLVLTHSLIIALVLGLASCRPEETGEKMYAQPVYTADYHQTALKAIGQTIEQYPSNPDGYYQKARILEAMGNSNNAILNLKRAVKLDSSNALYHKELARLFLATGKHRRAEESIQFAWQLGDRTASAYTIMAQVNAQQGFYPQAMNYLNKALEAEPRNSQLIFEKGKLYMTQGDTARAKTHLEDNLGLLEGQPELYTILSAIYRSEKNYRQALRYLSKSMALQPEDEALPLQAVALLMEARMPDSAQVVLHQIQQQRGEKPDIALMIARLHLDQNRTDSAEYYFNRTLALDSRSKEAYFWLGKLYDRKRQYYTAREQYRNALLIDTTYLEARQALVVVDKTLENIARWKARQAEINSLPEANTVKPKTVDE</sequence>
<feature type="repeat" description="TPR" evidence="3">
    <location>
        <begin position="297"/>
        <end position="330"/>
    </location>
</feature>
<dbReference type="PANTHER" id="PTHR44186">
    <property type="match status" value="1"/>
</dbReference>
<dbReference type="InterPro" id="IPR019734">
    <property type="entry name" value="TPR_rpt"/>
</dbReference>
<accession>M7N7A5</accession>
<dbReference type="PROSITE" id="PS51257">
    <property type="entry name" value="PROKAR_LIPOPROTEIN"/>
    <property type="match status" value="1"/>
</dbReference>
<reference evidence="4 5" key="1">
    <citation type="journal article" date="2013" name="Genome Announc.">
        <title>Draft Genome Sequence of Cesiribacter andamanensis Strain AMV16T, Isolated from a Soil Sample from a Mud Volcano in the Andaman Islands, India.</title>
        <authorList>
            <person name="Shivaji S."/>
            <person name="Ara S."/>
            <person name="Begum Z."/>
            <person name="Srinivas T.N."/>
            <person name="Singh A."/>
            <person name="Kumar Pinnaka A."/>
        </authorList>
    </citation>
    <scope>NUCLEOTIDE SEQUENCE [LARGE SCALE GENOMIC DNA]</scope>
    <source>
        <strain evidence="4 5">AMV16</strain>
    </source>
</reference>
<dbReference type="OrthoDB" id="9810596at2"/>
<protein>
    <submittedName>
        <fullName evidence="4">Tetratricopeptide repeat protein</fullName>
    </submittedName>
</protein>
<dbReference type="SUPFAM" id="SSF48452">
    <property type="entry name" value="TPR-like"/>
    <property type="match status" value="1"/>
</dbReference>
<dbReference type="PROSITE" id="PS50005">
    <property type="entry name" value="TPR"/>
    <property type="match status" value="3"/>
</dbReference>
<dbReference type="RefSeq" id="WP_009193805.1">
    <property type="nucleotide sequence ID" value="NZ_AODQ01000005.1"/>
</dbReference>
<dbReference type="EMBL" id="AODQ01000005">
    <property type="protein sequence ID" value="EMR04498.1"/>
    <property type="molecule type" value="Genomic_DNA"/>
</dbReference>
<evidence type="ECO:0000313" key="4">
    <source>
        <dbReference type="EMBL" id="EMR04498.1"/>
    </source>
</evidence>
<keyword evidence="1" id="KW-0677">Repeat</keyword>
<dbReference type="InterPro" id="IPR011990">
    <property type="entry name" value="TPR-like_helical_dom_sf"/>
</dbReference>
<feature type="repeat" description="TPR" evidence="3">
    <location>
        <begin position="195"/>
        <end position="228"/>
    </location>
</feature>
<dbReference type="Pfam" id="PF13181">
    <property type="entry name" value="TPR_8"/>
    <property type="match status" value="2"/>
</dbReference>
<evidence type="ECO:0000313" key="5">
    <source>
        <dbReference type="Proteomes" id="UP000011910"/>
    </source>
</evidence>
<comment type="caution">
    <text evidence="4">The sequence shown here is derived from an EMBL/GenBank/DDBJ whole genome shotgun (WGS) entry which is preliminary data.</text>
</comment>